<reference evidence="3" key="1">
    <citation type="submission" date="2014-01" db="EMBL/GenBank/DDBJ databases">
        <title>The genome of the white-rot fungus Pycnoporus cinnabarinus: a basidiomycete model with a versatile arsenal for lignocellulosic biomass breakdown.</title>
        <authorList>
            <person name="Levasseur A."/>
            <person name="Lomascolo A."/>
            <person name="Ruiz-Duenas F.J."/>
            <person name="Uzan E."/>
            <person name="Piumi F."/>
            <person name="Kues U."/>
            <person name="Ram A.F.J."/>
            <person name="Murat C."/>
            <person name="Haon M."/>
            <person name="Benoit I."/>
            <person name="Arfi Y."/>
            <person name="Chevret D."/>
            <person name="Drula E."/>
            <person name="Kwon M.J."/>
            <person name="Gouret P."/>
            <person name="Lesage-Meessen L."/>
            <person name="Lombard V."/>
            <person name="Mariette J."/>
            <person name="Noirot C."/>
            <person name="Park J."/>
            <person name="Patyshakuliyeva A."/>
            <person name="Wieneger R.A.B."/>
            <person name="Wosten H.A.B."/>
            <person name="Martin F."/>
            <person name="Coutinho P.M."/>
            <person name="de Vries R."/>
            <person name="Martinez A.T."/>
            <person name="Klopp C."/>
            <person name="Pontarotti P."/>
            <person name="Henrissat B."/>
            <person name="Record E."/>
        </authorList>
    </citation>
    <scope>NUCLEOTIDE SEQUENCE [LARGE SCALE GENOMIC DNA]</scope>
    <source>
        <strain evidence="3">BRFM137</strain>
    </source>
</reference>
<sequence length="205" mass="23002">MCSFTHVRHRSSHCPEYVSADPWKVLVAVTLLNKTPGSKSIPVFFDLIQRWPTPAALAQAPLSLLREMLKDLGLGEVRSVRLIALSQTYLEHPPAPERLHASRGKMALPSAKGDGVVHVPYPPTPISHLPGCGPYALDSYRIFCSSGHEWKAVRPRDKELVKYLRWKWAVEEHRQWDPLRGPGDSIHLEYILNMTAVLAAAPILH</sequence>
<dbReference type="OrthoDB" id="10265068at2759"/>
<dbReference type="HOGENOM" id="CLU_053907_0_0_1"/>
<dbReference type="OMA" id="KWAVEEY"/>
<dbReference type="PANTHER" id="PTHR15074:SF0">
    <property type="entry name" value="METHYL-CPG-BINDING DOMAIN PROTEIN 4-LIKE PROTEIN"/>
    <property type="match status" value="1"/>
</dbReference>
<evidence type="ECO:0000256" key="2">
    <source>
        <dbReference type="ARBA" id="ARBA00023242"/>
    </source>
</evidence>
<evidence type="ECO:0000313" key="3">
    <source>
        <dbReference type="EMBL" id="CDO76786.1"/>
    </source>
</evidence>
<dbReference type="GO" id="GO:0003677">
    <property type="term" value="F:DNA binding"/>
    <property type="evidence" value="ECO:0007669"/>
    <property type="project" value="InterPro"/>
</dbReference>
<dbReference type="GO" id="GO:0005634">
    <property type="term" value="C:nucleus"/>
    <property type="evidence" value="ECO:0007669"/>
    <property type="project" value="UniProtKB-SubCell"/>
</dbReference>
<dbReference type="Gene3D" id="1.10.340.30">
    <property type="entry name" value="Hypothetical protein, domain 2"/>
    <property type="match status" value="1"/>
</dbReference>
<protein>
    <recommendedName>
        <fullName evidence="5">HhH-GPD domain-containing protein</fullName>
    </recommendedName>
</protein>
<dbReference type="STRING" id="5643.A0A060SRM5"/>
<dbReference type="PANTHER" id="PTHR15074">
    <property type="entry name" value="METHYL-CPG-BINDING PROTEIN"/>
    <property type="match status" value="1"/>
</dbReference>
<dbReference type="GO" id="GO:0006281">
    <property type="term" value="P:DNA repair"/>
    <property type="evidence" value="ECO:0007669"/>
    <property type="project" value="InterPro"/>
</dbReference>
<dbReference type="SUPFAM" id="SSF48150">
    <property type="entry name" value="DNA-glycosylase"/>
    <property type="match status" value="1"/>
</dbReference>
<keyword evidence="2" id="KW-0539">Nucleus</keyword>
<evidence type="ECO:0008006" key="5">
    <source>
        <dbReference type="Google" id="ProtNLM"/>
    </source>
</evidence>
<dbReference type="InterPro" id="IPR011257">
    <property type="entry name" value="DNA_glycosylase"/>
</dbReference>
<dbReference type="AlphaFoldDB" id="A0A060SRM5"/>
<proteinExistence type="predicted"/>
<organism evidence="3 4">
    <name type="scientific">Pycnoporus cinnabarinus</name>
    <name type="common">Cinnabar-red polypore</name>
    <name type="synonym">Trametes cinnabarina</name>
    <dbReference type="NCBI Taxonomy" id="5643"/>
    <lineage>
        <taxon>Eukaryota</taxon>
        <taxon>Fungi</taxon>
        <taxon>Dikarya</taxon>
        <taxon>Basidiomycota</taxon>
        <taxon>Agaricomycotina</taxon>
        <taxon>Agaricomycetes</taxon>
        <taxon>Polyporales</taxon>
        <taxon>Polyporaceae</taxon>
        <taxon>Trametes</taxon>
    </lineage>
</organism>
<comment type="caution">
    <text evidence="3">The sequence shown here is derived from an EMBL/GenBank/DDBJ whole genome shotgun (WGS) entry which is preliminary data.</text>
</comment>
<name>A0A060SRM5_PYCCI</name>
<accession>A0A060SRM5</accession>
<keyword evidence="4" id="KW-1185">Reference proteome</keyword>
<dbReference type="GO" id="GO:0003824">
    <property type="term" value="F:catalytic activity"/>
    <property type="evidence" value="ECO:0007669"/>
    <property type="project" value="InterPro"/>
</dbReference>
<dbReference type="EMBL" id="CCBP010000414">
    <property type="protein sequence ID" value="CDO76786.1"/>
    <property type="molecule type" value="Genomic_DNA"/>
</dbReference>
<gene>
    <name evidence="3" type="ORF">BN946_scf184978.g15</name>
</gene>
<evidence type="ECO:0000256" key="1">
    <source>
        <dbReference type="ARBA" id="ARBA00004123"/>
    </source>
</evidence>
<comment type="subcellular location">
    <subcellularLocation>
        <location evidence="1">Nucleus</location>
    </subcellularLocation>
</comment>
<dbReference type="InterPro" id="IPR045138">
    <property type="entry name" value="MeCP2/MBD4"/>
</dbReference>
<dbReference type="Proteomes" id="UP000029665">
    <property type="component" value="Unassembled WGS sequence"/>
</dbReference>
<evidence type="ECO:0000313" key="4">
    <source>
        <dbReference type="Proteomes" id="UP000029665"/>
    </source>
</evidence>